<keyword evidence="2" id="KW-0472">Membrane</keyword>
<feature type="region of interest" description="Disordered" evidence="1">
    <location>
        <begin position="89"/>
        <end position="109"/>
    </location>
</feature>
<evidence type="ECO:0000313" key="4">
    <source>
        <dbReference type="Proteomes" id="UP000240883"/>
    </source>
</evidence>
<keyword evidence="4" id="KW-1185">Reference proteome</keyword>
<dbReference type="AlphaFoldDB" id="A0A2T2NPZ6"/>
<dbReference type="OrthoDB" id="1577640at2759"/>
<organism evidence="3 4">
    <name type="scientific">Corynespora cassiicola Philippines</name>
    <dbReference type="NCBI Taxonomy" id="1448308"/>
    <lineage>
        <taxon>Eukaryota</taxon>
        <taxon>Fungi</taxon>
        <taxon>Dikarya</taxon>
        <taxon>Ascomycota</taxon>
        <taxon>Pezizomycotina</taxon>
        <taxon>Dothideomycetes</taxon>
        <taxon>Pleosporomycetidae</taxon>
        <taxon>Pleosporales</taxon>
        <taxon>Corynesporascaceae</taxon>
        <taxon>Corynespora</taxon>
    </lineage>
</organism>
<reference evidence="3 4" key="1">
    <citation type="journal article" date="2018" name="Front. Microbiol.">
        <title>Genome-Wide Analysis of Corynespora cassiicola Leaf Fall Disease Putative Effectors.</title>
        <authorList>
            <person name="Lopez D."/>
            <person name="Ribeiro S."/>
            <person name="Label P."/>
            <person name="Fumanal B."/>
            <person name="Venisse J.S."/>
            <person name="Kohler A."/>
            <person name="de Oliveira R.R."/>
            <person name="Labutti K."/>
            <person name="Lipzen A."/>
            <person name="Lail K."/>
            <person name="Bauer D."/>
            <person name="Ohm R.A."/>
            <person name="Barry K.W."/>
            <person name="Spatafora J."/>
            <person name="Grigoriev I.V."/>
            <person name="Martin F.M."/>
            <person name="Pujade-Renaud V."/>
        </authorList>
    </citation>
    <scope>NUCLEOTIDE SEQUENCE [LARGE SCALE GENOMIC DNA]</scope>
    <source>
        <strain evidence="3 4">Philippines</strain>
    </source>
</reference>
<dbReference type="PANTHER" id="PTHR46082">
    <property type="entry name" value="ATP/GTP-BINDING PROTEIN-RELATED"/>
    <property type="match status" value="1"/>
</dbReference>
<sequence>MLDEEHADLQNKPGDKDENAYVLGSIGGCNVAVVCLLASRIGNNPAAAVATQMRATFQRIPFGLIVGNGGGVPSAEADVRLGGRGGQLARQGLQRGSAARPWQGDNERF</sequence>
<dbReference type="EMBL" id="KZ678135">
    <property type="protein sequence ID" value="PSN67522.1"/>
    <property type="molecule type" value="Genomic_DNA"/>
</dbReference>
<dbReference type="InterPro" id="IPR035994">
    <property type="entry name" value="Nucleoside_phosphorylase_sf"/>
</dbReference>
<feature type="transmembrane region" description="Helical" evidence="2">
    <location>
        <begin position="20"/>
        <end position="38"/>
    </location>
</feature>
<name>A0A2T2NPZ6_CORCC</name>
<proteinExistence type="predicted"/>
<evidence type="ECO:0000256" key="2">
    <source>
        <dbReference type="SAM" id="Phobius"/>
    </source>
</evidence>
<evidence type="ECO:0000256" key="1">
    <source>
        <dbReference type="SAM" id="MobiDB-lite"/>
    </source>
</evidence>
<protein>
    <submittedName>
        <fullName evidence="3">Uncharacterized protein</fullName>
    </submittedName>
</protein>
<dbReference type="Gene3D" id="3.40.50.1580">
    <property type="entry name" value="Nucleoside phosphorylase domain"/>
    <property type="match status" value="1"/>
</dbReference>
<keyword evidence="2" id="KW-1133">Transmembrane helix</keyword>
<dbReference type="PANTHER" id="PTHR46082:SF11">
    <property type="entry name" value="AAA+ ATPASE DOMAIN-CONTAINING PROTEIN-RELATED"/>
    <property type="match status" value="1"/>
</dbReference>
<dbReference type="Proteomes" id="UP000240883">
    <property type="component" value="Unassembled WGS sequence"/>
</dbReference>
<dbReference type="GO" id="GO:0009116">
    <property type="term" value="P:nucleoside metabolic process"/>
    <property type="evidence" value="ECO:0007669"/>
    <property type="project" value="InterPro"/>
</dbReference>
<gene>
    <name evidence="3" type="ORF">BS50DRAFT_621501</name>
</gene>
<dbReference type="SUPFAM" id="SSF53167">
    <property type="entry name" value="Purine and uridine phosphorylases"/>
    <property type="match status" value="1"/>
</dbReference>
<evidence type="ECO:0000313" key="3">
    <source>
        <dbReference type="EMBL" id="PSN67522.1"/>
    </source>
</evidence>
<dbReference type="InterPro" id="IPR053137">
    <property type="entry name" value="NLR-like"/>
</dbReference>
<keyword evidence="2" id="KW-0812">Transmembrane</keyword>
<dbReference type="STRING" id="1448308.A0A2T2NPZ6"/>
<accession>A0A2T2NPZ6</accession>
<dbReference type="GO" id="GO:0003824">
    <property type="term" value="F:catalytic activity"/>
    <property type="evidence" value="ECO:0007669"/>
    <property type="project" value="InterPro"/>
</dbReference>